<keyword evidence="1" id="KW-0808">Transferase</keyword>
<evidence type="ECO:0000313" key="1">
    <source>
        <dbReference type="EMBL" id="GGR13829.1"/>
    </source>
</evidence>
<dbReference type="InterPro" id="IPR027417">
    <property type="entry name" value="P-loop_NTPase"/>
</dbReference>
<accession>A0A918C9W4</accession>
<sequence>MDTLSRPPRAHSEYPTVLQATTADLVARARAMTVPGERRILGITGAPGAGKSTVCAALAAALGTGAVIVGMDGFHLANQELVRLGRRQRKGAPDTFDADGYAALLRRLRDPQGQTVYAPVFDRGIEESIGSAVPVFPDVPLIITEGNYLLLGGGDWERAAAAIDEVWYLELPDEVRLERLLLRHEQFGKSRTDAESWVASVDQRNAELIGQTRGRADLVVQLVESTSGAPRT</sequence>
<reference evidence="1" key="1">
    <citation type="journal article" date="2014" name="Int. J. Syst. Evol. Microbiol.">
        <title>Complete genome sequence of Corynebacterium casei LMG S-19264T (=DSM 44701T), isolated from a smear-ripened cheese.</title>
        <authorList>
            <consortium name="US DOE Joint Genome Institute (JGI-PGF)"/>
            <person name="Walter F."/>
            <person name="Albersmeier A."/>
            <person name="Kalinowski J."/>
            <person name="Ruckert C."/>
        </authorList>
    </citation>
    <scope>NUCLEOTIDE SEQUENCE</scope>
    <source>
        <strain evidence="1">JCM 31311</strain>
    </source>
</reference>
<keyword evidence="2" id="KW-1185">Reference proteome</keyword>
<keyword evidence="1" id="KW-0418">Kinase</keyword>
<gene>
    <name evidence="1" type="primary">frcK</name>
    <name evidence="1" type="ORF">GCM10008957_28330</name>
</gene>
<comment type="caution">
    <text evidence="1">The sequence shown here is derived from an EMBL/GenBank/DDBJ whole genome shotgun (WGS) entry which is preliminary data.</text>
</comment>
<dbReference type="GO" id="GO:0016301">
    <property type="term" value="F:kinase activity"/>
    <property type="evidence" value="ECO:0007669"/>
    <property type="project" value="UniProtKB-KW"/>
</dbReference>
<dbReference type="AlphaFoldDB" id="A0A918C9W4"/>
<name>A0A918C9W4_9DEIO</name>
<dbReference type="Proteomes" id="UP000603865">
    <property type="component" value="Unassembled WGS sequence"/>
</dbReference>
<evidence type="ECO:0000313" key="2">
    <source>
        <dbReference type="Proteomes" id="UP000603865"/>
    </source>
</evidence>
<dbReference type="Gene3D" id="3.40.50.300">
    <property type="entry name" value="P-loop containing nucleotide triphosphate hydrolases"/>
    <property type="match status" value="1"/>
</dbReference>
<dbReference type="NCBIfam" id="NF006743">
    <property type="entry name" value="PRK09270.1-2"/>
    <property type="match status" value="1"/>
</dbReference>
<protein>
    <submittedName>
        <fullName evidence="1">Nucleoside/nucleotide kinase family protein</fullName>
    </submittedName>
</protein>
<dbReference type="RefSeq" id="WP_189091169.1">
    <property type="nucleotide sequence ID" value="NZ_BMQL01000016.1"/>
</dbReference>
<reference evidence="1" key="2">
    <citation type="submission" date="2020-09" db="EMBL/GenBank/DDBJ databases">
        <authorList>
            <person name="Sun Q."/>
            <person name="Ohkuma M."/>
        </authorList>
    </citation>
    <scope>NUCLEOTIDE SEQUENCE</scope>
    <source>
        <strain evidence="1">JCM 31311</strain>
    </source>
</reference>
<dbReference type="EMBL" id="BMQL01000016">
    <property type="protein sequence ID" value="GGR13829.1"/>
    <property type="molecule type" value="Genomic_DNA"/>
</dbReference>
<dbReference type="PANTHER" id="PTHR10285">
    <property type="entry name" value="URIDINE KINASE"/>
    <property type="match status" value="1"/>
</dbReference>
<dbReference type="SUPFAM" id="SSF52540">
    <property type="entry name" value="P-loop containing nucleoside triphosphate hydrolases"/>
    <property type="match status" value="1"/>
</dbReference>
<organism evidence="1 2">
    <name type="scientific">Deinococcus ruber</name>
    <dbReference type="NCBI Taxonomy" id="1848197"/>
    <lineage>
        <taxon>Bacteria</taxon>
        <taxon>Thermotogati</taxon>
        <taxon>Deinococcota</taxon>
        <taxon>Deinococci</taxon>
        <taxon>Deinococcales</taxon>
        <taxon>Deinococcaceae</taxon>
        <taxon>Deinococcus</taxon>
    </lineage>
</organism>
<proteinExistence type="predicted"/>
<dbReference type="Pfam" id="PF13238">
    <property type="entry name" value="AAA_18"/>
    <property type="match status" value="1"/>
</dbReference>